<evidence type="ECO:0000313" key="2">
    <source>
        <dbReference type="Proteomes" id="UP001230649"/>
    </source>
</evidence>
<keyword evidence="2" id="KW-1185">Reference proteome</keyword>
<dbReference type="Proteomes" id="UP001230649">
    <property type="component" value="Unassembled WGS sequence"/>
</dbReference>
<protein>
    <submittedName>
        <fullName evidence="1">Uncharacterized protein</fullName>
    </submittedName>
</protein>
<sequence length="278" mass="29372">MARGKQNRGPAGKKNAGNTANSAAAAASIVNTPDEGLLPFPYPVTNKTLKTAMATYLEQEVAKHHDTAAKLADAMKRLEGLGTEGAALGGQLQGGMDERGRGGVMDQEDEDDTSVHSIFQAYANLSRPILHGHLDSRIKQIRKADFALALSKCPRLEKPHVHMVSGGLTGAGAVALTARTSRGADVQVEGVEVFRNYNRGLCEGPVCPHGRKHVCDQYLGVGHKGHHCSLGQPAGGATYGPVINRDGFRPIHNANQPAPRNSFGGTDSNFTKAANRGI</sequence>
<comment type="caution">
    <text evidence="1">The sequence shown here is derived from an EMBL/GenBank/DDBJ whole genome shotgun (WGS) entry which is preliminary data.</text>
</comment>
<organism evidence="1 2">
    <name type="scientific">Naganishia adeliensis</name>
    <dbReference type="NCBI Taxonomy" id="92952"/>
    <lineage>
        <taxon>Eukaryota</taxon>
        <taxon>Fungi</taxon>
        <taxon>Dikarya</taxon>
        <taxon>Basidiomycota</taxon>
        <taxon>Agaricomycotina</taxon>
        <taxon>Tremellomycetes</taxon>
        <taxon>Filobasidiales</taxon>
        <taxon>Filobasidiaceae</taxon>
        <taxon>Naganishia</taxon>
    </lineage>
</organism>
<reference evidence="1" key="1">
    <citation type="submission" date="2023-04" db="EMBL/GenBank/DDBJ databases">
        <title>Draft Genome sequencing of Naganishia species isolated from polar environments using Oxford Nanopore Technology.</title>
        <authorList>
            <person name="Leo P."/>
            <person name="Venkateswaran K."/>
        </authorList>
    </citation>
    <scope>NUCLEOTIDE SEQUENCE</scope>
    <source>
        <strain evidence="1">MNA-CCFEE 5262</strain>
    </source>
</reference>
<gene>
    <name evidence="1" type="ORF">QFC20_005677</name>
</gene>
<name>A0ACC2VKY0_9TREE</name>
<dbReference type="EMBL" id="JASBWS010000083">
    <property type="protein sequence ID" value="KAJ9099466.1"/>
    <property type="molecule type" value="Genomic_DNA"/>
</dbReference>
<proteinExistence type="predicted"/>
<evidence type="ECO:0000313" key="1">
    <source>
        <dbReference type="EMBL" id="KAJ9099466.1"/>
    </source>
</evidence>
<accession>A0ACC2VKY0</accession>